<protein>
    <submittedName>
        <fullName evidence="1">Uncharacterized short protein YbdD, DUF466 family</fullName>
    </submittedName>
</protein>
<name>A0A2C8Z8T2_9MICO</name>
<gene>
    <name evidence="1" type="ORF">SAMN06296378_1086</name>
</gene>
<organism evidence="1 2">
    <name type="scientific">Salinibacterium xinjiangense</name>
    <dbReference type="NCBI Taxonomy" id="386302"/>
    <lineage>
        <taxon>Bacteria</taxon>
        <taxon>Bacillati</taxon>
        <taxon>Actinomycetota</taxon>
        <taxon>Actinomycetes</taxon>
        <taxon>Micrococcales</taxon>
        <taxon>Microbacteriaceae</taxon>
        <taxon>Salinibacterium</taxon>
    </lineage>
</organism>
<dbReference type="EMBL" id="OCST01000002">
    <property type="protein sequence ID" value="SOE60361.1"/>
    <property type="molecule type" value="Genomic_DNA"/>
</dbReference>
<dbReference type="OrthoDB" id="3541280at2"/>
<keyword evidence="2" id="KW-1185">Reference proteome</keyword>
<accession>A0A2C8Z8T2</accession>
<dbReference type="RefSeq" id="WP_097060219.1">
    <property type="nucleotide sequence ID" value="NZ_BMLC01000001.1"/>
</dbReference>
<reference evidence="1 2" key="1">
    <citation type="submission" date="2017-09" db="EMBL/GenBank/DDBJ databases">
        <authorList>
            <person name="Ehlers B."/>
            <person name="Leendertz F.H."/>
        </authorList>
    </citation>
    <scope>NUCLEOTIDE SEQUENCE [LARGE SCALE GENOMIC DNA]</scope>
    <source>
        <strain evidence="1 2">CGMCC 1.05381</strain>
    </source>
</reference>
<sequence length="76" mass="8437">MAGSIVTGTVPALAGWAGRGARSIRWYVTSLMGDRAYEIYVAHLAVEHPGEPPLSEREFWVQRYREQEATPGARCC</sequence>
<evidence type="ECO:0000313" key="2">
    <source>
        <dbReference type="Proteomes" id="UP000219440"/>
    </source>
</evidence>
<dbReference type="Pfam" id="PF04328">
    <property type="entry name" value="Sel_put"/>
    <property type="match status" value="1"/>
</dbReference>
<proteinExistence type="predicted"/>
<dbReference type="AlphaFoldDB" id="A0A2C8Z8T2"/>
<dbReference type="InterPro" id="IPR007423">
    <property type="entry name" value="Sel_put"/>
</dbReference>
<dbReference type="Proteomes" id="UP000219440">
    <property type="component" value="Unassembled WGS sequence"/>
</dbReference>
<evidence type="ECO:0000313" key="1">
    <source>
        <dbReference type="EMBL" id="SOE60361.1"/>
    </source>
</evidence>